<reference evidence="1" key="1">
    <citation type="journal article" date="2014" name="Microbiology">
        <title>A 2,4-dichlorophenoxyacetic acid degradation plasmid pM7012 discloses distribution of an unclassified megaplasmid group across bacterial species.</title>
        <authorList>
            <person name="Sakai Y."/>
            <person name="Ogawa N."/>
            <person name="Shimomura Y."/>
            <person name="Fujii T."/>
        </authorList>
    </citation>
    <scope>NUCLEOTIDE SEQUENCE</scope>
    <source>
        <strain evidence="1">M701</strain>
    </source>
</reference>
<keyword evidence="1" id="KW-0614">Plasmid</keyword>
<protein>
    <submittedName>
        <fullName evidence="1">Uncharacterized protein</fullName>
    </submittedName>
</protein>
<name>V5YP72_9BURK</name>
<dbReference type="EMBL" id="AB853026">
    <property type="protein sequence ID" value="BAO19197.1"/>
    <property type="molecule type" value="Genomic_DNA"/>
</dbReference>
<proteinExistence type="predicted"/>
<geneLocation type="plasmid" evidence="1">
    <name>pM7012</name>
</geneLocation>
<accession>V5YP72</accession>
<reference evidence="1" key="2">
    <citation type="submission" date="2024-06" db="EMBL/GenBank/DDBJ databases">
        <authorList>
            <person name="Sakai Y."/>
            <person name="Fujii T."/>
        </authorList>
    </citation>
    <scope>NUCLEOTIDE SEQUENCE</scope>
    <source>
        <strain evidence="1">M701</strain>
        <plasmid evidence="1">pM7012</plasmid>
    </source>
</reference>
<evidence type="ECO:0000313" key="1">
    <source>
        <dbReference type="EMBL" id="BAO19197.1"/>
    </source>
</evidence>
<organism evidence="1">
    <name type="scientific">Burkholderia sp. M701</name>
    <dbReference type="NCBI Taxonomy" id="326454"/>
    <lineage>
        <taxon>Bacteria</taxon>
        <taxon>Pseudomonadati</taxon>
        <taxon>Pseudomonadota</taxon>
        <taxon>Betaproteobacteria</taxon>
        <taxon>Burkholderiales</taxon>
        <taxon>Burkholderiaceae</taxon>
        <taxon>Burkholderia</taxon>
    </lineage>
</organism>
<dbReference type="RefSeq" id="WP_023842738.1">
    <property type="nucleotide sequence ID" value="NC_022995.1"/>
</dbReference>
<dbReference type="AlphaFoldDB" id="V5YP72"/>
<sequence length="149" mass="16334">MNLEKYQTFWDTVCPDMLQKMTKLHQFIVAAAPAGIFIGEPAVETDTDEFRVAIYLSTLTADGTAGDPLLDLWFTLLDGDDAGGDGRLAIGLRVTGADAQAYNGYYPERYTEQAWTDDVDALVSRVDQFNVDDFAVQLLAELESLVASA</sequence>